<dbReference type="PROSITE" id="PS51140">
    <property type="entry name" value="CUE"/>
    <property type="match status" value="1"/>
</dbReference>
<dbReference type="InterPro" id="IPR003892">
    <property type="entry name" value="CUE"/>
</dbReference>
<protein>
    <recommendedName>
        <fullName evidence="1">CUE domain-containing protein</fullName>
    </recommendedName>
</protein>
<dbReference type="EMBL" id="KE647154">
    <property type="protein sequence ID" value="EQB61308.1"/>
    <property type="molecule type" value="Genomic_DNA"/>
</dbReference>
<dbReference type="InterPro" id="IPR036063">
    <property type="entry name" value="Smr_dom_sf"/>
</dbReference>
<feature type="domain" description="CUE" evidence="1">
    <location>
        <begin position="5"/>
        <end position="47"/>
    </location>
</feature>
<dbReference type="VEuPathDB" id="MicrosporidiaDB:NAPIS_ORF01120"/>
<gene>
    <name evidence="2" type="ORF">NAPIS_ORF01120</name>
</gene>
<dbReference type="AlphaFoldDB" id="T0LA88"/>
<dbReference type="HOGENOM" id="CLU_1272633_0_0_1"/>
<keyword evidence="3" id="KW-1185">Reference proteome</keyword>
<accession>T0LA88</accession>
<evidence type="ECO:0000259" key="1">
    <source>
        <dbReference type="PROSITE" id="PS51140"/>
    </source>
</evidence>
<evidence type="ECO:0000313" key="2">
    <source>
        <dbReference type="EMBL" id="EQB61308.1"/>
    </source>
</evidence>
<reference evidence="2 3" key="1">
    <citation type="journal article" date="2013" name="BMC Genomics">
        <title>Genome sequencing and comparative genomics of honey bee microsporidia, Nosema apis reveal novel insights into host-parasite interactions.</title>
        <authorList>
            <person name="Chen Yp."/>
            <person name="Pettis J.S."/>
            <person name="Zhao Y."/>
            <person name="Liu X."/>
            <person name="Tallon L.J."/>
            <person name="Sadzewicz L.D."/>
            <person name="Li R."/>
            <person name="Zheng H."/>
            <person name="Huang S."/>
            <person name="Zhang X."/>
            <person name="Hamilton M.C."/>
            <person name="Pernal S.F."/>
            <person name="Melathopoulos A.P."/>
            <person name="Yan X."/>
            <person name="Evans J.D."/>
        </authorList>
    </citation>
    <scope>NUCLEOTIDE SEQUENCE [LARGE SCALE GENOMIC DNA]</scope>
    <source>
        <strain evidence="2 3">BRL 01</strain>
    </source>
</reference>
<evidence type="ECO:0000313" key="3">
    <source>
        <dbReference type="Proteomes" id="UP000053780"/>
    </source>
</evidence>
<dbReference type="GO" id="GO:0043130">
    <property type="term" value="F:ubiquitin binding"/>
    <property type="evidence" value="ECO:0007669"/>
    <property type="project" value="InterPro"/>
</dbReference>
<dbReference type="SUPFAM" id="SSF160443">
    <property type="entry name" value="SMR domain-like"/>
    <property type="match status" value="1"/>
</dbReference>
<sequence length="234" mass="27855">MLENELNEERNFIKEMFPHLNDEIINRLFLSSKDINIVITKILDNNYDGLYLNLKDLTVNQIHQNIHKKNFFYPELFNNSFIDVKEGDKNHDYVINLYEKIKYFKNKSCICKDKRLAQFYQQEIEKLHLEIDKRNRKRVLAVLKNTLKKPEMLDLHGLYTKEALMFISDYITFFKPLEINLVTGREGHSNSLRPSVIAYLKQHNYKVVMDDSPCVKGTKKKNSDFNIKIIKSKF</sequence>
<dbReference type="Gene3D" id="3.30.1370.110">
    <property type="match status" value="1"/>
</dbReference>
<dbReference type="OrthoDB" id="3231855at2759"/>
<proteinExistence type="predicted"/>
<name>T0LA88_9MICR</name>
<organism evidence="2 3">
    <name type="scientific">Vairimorpha apis BRL 01</name>
    <dbReference type="NCBI Taxonomy" id="1037528"/>
    <lineage>
        <taxon>Eukaryota</taxon>
        <taxon>Fungi</taxon>
        <taxon>Fungi incertae sedis</taxon>
        <taxon>Microsporidia</taxon>
        <taxon>Nosematidae</taxon>
        <taxon>Vairimorpha</taxon>
    </lineage>
</organism>
<dbReference type="Proteomes" id="UP000053780">
    <property type="component" value="Unassembled WGS sequence"/>
</dbReference>